<evidence type="ECO:0000256" key="1">
    <source>
        <dbReference type="ARBA" id="ARBA00004123"/>
    </source>
</evidence>
<reference evidence="10" key="1">
    <citation type="submission" date="2023-07" db="EMBL/GenBank/DDBJ databases">
        <authorList>
            <consortium name="AG Swart"/>
            <person name="Singh M."/>
            <person name="Singh A."/>
            <person name="Seah K."/>
            <person name="Emmerich C."/>
        </authorList>
    </citation>
    <scope>NUCLEOTIDE SEQUENCE</scope>
    <source>
        <strain evidence="10">DP1</strain>
    </source>
</reference>
<evidence type="ECO:0000256" key="2">
    <source>
        <dbReference type="ARBA" id="ARBA00008267"/>
    </source>
</evidence>
<evidence type="ECO:0000259" key="9">
    <source>
        <dbReference type="PROSITE" id="PS51437"/>
    </source>
</evidence>
<dbReference type="InterPro" id="IPR013783">
    <property type="entry name" value="Ig-like_fold"/>
</dbReference>
<dbReference type="GO" id="GO:0006357">
    <property type="term" value="P:regulation of transcription by RNA polymerase II"/>
    <property type="evidence" value="ECO:0007669"/>
    <property type="project" value="TreeGrafter"/>
</dbReference>
<dbReference type="SMART" id="SM01076">
    <property type="entry name" value="CG-1"/>
    <property type="match status" value="1"/>
</dbReference>
<gene>
    <name evidence="10" type="ORF">ECRASSUSDP1_LOCUS10098</name>
</gene>
<dbReference type="InterPro" id="IPR036770">
    <property type="entry name" value="Ankyrin_rpt-contain_sf"/>
</dbReference>
<feature type="region of interest" description="Disordered" evidence="8">
    <location>
        <begin position="247"/>
        <end position="277"/>
    </location>
</feature>
<dbReference type="GO" id="GO:0003690">
    <property type="term" value="F:double-stranded DNA binding"/>
    <property type="evidence" value="ECO:0007669"/>
    <property type="project" value="TreeGrafter"/>
</dbReference>
<feature type="coiled-coil region" evidence="7">
    <location>
        <begin position="293"/>
        <end position="320"/>
    </location>
</feature>
<feature type="region of interest" description="Disordered" evidence="8">
    <location>
        <begin position="655"/>
        <end position="682"/>
    </location>
</feature>
<dbReference type="PANTHER" id="PTHR23335:SF1">
    <property type="entry name" value="CALMODULIN-BINDING TRANSCRIPTION ACTIVATOR, ISOFORM F"/>
    <property type="match status" value="1"/>
</dbReference>
<evidence type="ECO:0000256" key="6">
    <source>
        <dbReference type="ARBA" id="ARBA00023242"/>
    </source>
</evidence>
<proteinExistence type="inferred from homology"/>
<evidence type="ECO:0000256" key="3">
    <source>
        <dbReference type="ARBA" id="ARBA00023043"/>
    </source>
</evidence>
<dbReference type="EMBL" id="CAMPGE010009943">
    <property type="protein sequence ID" value="CAI2368802.1"/>
    <property type="molecule type" value="Genomic_DNA"/>
</dbReference>
<feature type="compositionally biased region" description="Basic and acidic residues" evidence="8">
    <location>
        <begin position="247"/>
        <end position="276"/>
    </location>
</feature>
<keyword evidence="5" id="KW-0804">Transcription</keyword>
<dbReference type="Proteomes" id="UP001295684">
    <property type="component" value="Unassembled WGS sequence"/>
</dbReference>
<dbReference type="PROSITE" id="PS51437">
    <property type="entry name" value="CG_1"/>
    <property type="match status" value="1"/>
</dbReference>
<keyword evidence="4" id="KW-0010">Activator</keyword>
<comment type="caution">
    <text evidence="10">The sequence shown here is derived from an EMBL/GenBank/DDBJ whole genome shotgun (WGS) entry which is preliminary data.</text>
</comment>
<dbReference type="SUPFAM" id="SSF48403">
    <property type="entry name" value="Ankyrin repeat"/>
    <property type="match status" value="1"/>
</dbReference>
<dbReference type="Pfam" id="PF03859">
    <property type="entry name" value="CG-1"/>
    <property type="match status" value="1"/>
</dbReference>
<comment type="similarity">
    <text evidence="2">Belongs to the CAMTA family.</text>
</comment>
<dbReference type="Gene3D" id="2.60.40.10">
    <property type="entry name" value="Immunoglobulins"/>
    <property type="match status" value="1"/>
</dbReference>
<comment type="subcellular location">
    <subcellularLocation>
        <location evidence="1">Nucleus</location>
    </subcellularLocation>
</comment>
<feature type="region of interest" description="Disordered" evidence="8">
    <location>
        <begin position="112"/>
        <end position="133"/>
    </location>
</feature>
<name>A0AAD1XEY0_EUPCR</name>
<dbReference type="Gene3D" id="1.25.40.20">
    <property type="entry name" value="Ankyrin repeat-containing domain"/>
    <property type="match status" value="1"/>
</dbReference>
<dbReference type="GO" id="GO:0005634">
    <property type="term" value="C:nucleus"/>
    <property type="evidence" value="ECO:0007669"/>
    <property type="project" value="UniProtKB-SubCell"/>
</dbReference>
<dbReference type="InterPro" id="IPR005559">
    <property type="entry name" value="CG-1_dom"/>
</dbReference>
<evidence type="ECO:0000313" key="10">
    <source>
        <dbReference type="EMBL" id="CAI2368802.1"/>
    </source>
</evidence>
<feature type="compositionally biased region" description="Low complexity" evidence="8">
    <location>
        <begin position="112"/>
        <end position="122"/>
    </location>
</feature>
<dbReference type="GO" id="GO:0003712">
    <property type="term" value="F:transcription coregulator activity"/>
    <property type="evidence" value="ECO:0007669"/>
    <property type="project" value="TreeGrafter"/>
</dbReference>
<evidence type="ECO:0000256" key="8">
    <source>
        <dbReference type="SAM" id="MobiDB-lite"/>
    </source>
</evidence>
<evidence type="ECO:0000256" key="7">
    <source>
        <dbReference type="SAM" id="Coils"/>
    </source>
</evidence>
<organism evidence="10 11">
    <name type="scientific">Euplotes crassus</name>
    <dbReference type="NCBI Taxonomy" id="5936"/>
    <lineage>
        <taxon>Eukaryota</taxon>
        <taxon>Sar</taxon>
        <taxon>Alveolata</taxon>
        <taxon>Ciliophora</taxon>
        <taxon>Intramacronucleata</taxon>
        <taxon>Spirotrichea</taxon>
        <taxon>Hypotrichia</taxon>
        <taxon>Euplotida</taxon>
        <taxon>Euplotidae</taxon>
        <taxon>Moneuplotes</taxon>
    </lineage>
</organism>
<evidence type="ECO:0000313" key="11">
    <source>
        <dbReference type="Proteomes" id="UP001295684"/>
    </source>
</evidence>
<keyword evidence="6" id="KW-0539">Nucleus</keyword>
<keyword evidence="11" id="KW-1185">Reference proteome</keyword>
<dbReference type="AlphaFoldDB" id="A0AAD1XEY0"/>
<keyword evidence="7" id="KW-0175">Coiled coil</keyword>
<accession>A0AAD1XEY0</accession>
<dbReference type="SUPFAM" id="SSF81296">
    <property type="entry name" value="E set domains"/>
    <property type="match status" value="1"/>
</dbReference>
<protein>
    <recommendedName>
        <fullName evidence="9">CG-1 domain-containing protein</fullName>
    </recommendedName>
</protein>
<evidence type="ECO:0000256" key="4">
    <source>
        <dbReference type="ARBA" id="ARBA00023159"/>
    </source>
</evidence>
<dbReference type="PANTHER" id="PTHR23335">
    <property type="entry name" value="CALMODULIN-BINDING TRANSCRIPTION ACTIVATOR CAMTA"/>
    <property type="match status" value="1"/>
</dbReference>
<sequence length="965" mass="111581">MESSDDLRTKFLSIVKTRWLKTYEIYSILTNPEFLVNLGIPYQTCPQTSPKSGTFILWNKVVGKNRWKKDGHDWKKRNNTNYVREDQTDLKVNKQDLIGLALFSKHSTTKISHASSSNSSQSEGKNLAADSGTHASEKLKIKCSYTTGLAGSEKTPQTMKRRAYWILGDQKVIIIHYLDEGIVHENSSIKSEIGPPKLDLSYKCEGLDFNPVEQQIVKEDVMNSEDCEFKSLFSDIEIDPGQFTRNKIEMDPCFPDKKEDEEVTQKDKEETKRERSNSFLQYSSIHHSEEMNQKTQNEEIKELYEKIEHLEKKVNTNINSGSTNLTNHNADAFMFSNNLNDCEMSFDGRRIKERDPFSVESIISKKIKILDFSPEWDYVSGGAKLLVCFKPDLKDLIDPLTGIDVYDEIESRFSISFGESEVPIKFIQSGVFKCHAPANPPGYVNLKLFYDGKEVCVSAKKDSNLFQYRENQNSRRKAYVRVKENPGSYIDSQTREFKVRLIETLTGLERDLSQNNGRENSEVENKEAQNINFDQLKYLDDNILEKINKIYFIRVIKLILAKMKQVFGEQRSKERLDRRDSQGMALIHYIVCLDYHEVISDLYKMGANLNIPTDFSSSGKQNMIPITICSHKGYNKCLIELMKYVSVPYPEKEKEIRLDSNNPGKNVNNDDKSDSSFDQEEEEKESICPLECAIKHKNPEILETLLRNMTLSKALRTDESSDADDMDIKQSYSRKNIGNIQGESSQVQAKGRIKKLLTTRSNKTEEAPHPVGYGKELNSLDEDDKFSEESVDEYFVKNSEGYKIEIITDEMRANNEEKDRRNGEINSPNLKNKYLETNLNSKFNEKGKIKKCSSSNSKQIDSLVEEGDIMNKFKKINKRKKRLQNLKYCINDFKKLCKLQKIVKKWILKRQEKDINYASDMIHKELNQKLLKKNSKNNFNQENAIILIQRSVRNWLADKYTETHC</sequence>
<feature type="domain" description="CG-1" evidence="9">
    <location>
        <begin position="8"/>
        <end position="143"/>
    </location>
</feature>
<keyword evidence="3" id="KW-0040">ANK repeat</keyword>
<dbReference type="InterPro" id="IPR014756">
    <property type="entry name" value="Ig_E-set"/>
</dbReference>
<evidence type="ECO:0000256" key="5">
    <source>
        <dbReference type="ARBA" id="ARBA00023163"/>
    </source>
</evidence>